<dbReference type="PDB" id="8JNL">
    <property type="method" value="EM"/>
    <property type="resolution" value="3.20 A"/>
    <property type="chains" value="A=1-96"/>
</dbReference>
<keyword evidence="1" id="KW-1133">Transmembrane helix</keyword>
<feature type="transmembrane region" description="Helical" evidence="1">
    <location>
        <begin position="70"/>
        <end position="90"/>
    </location>
</feature>
<proteinExistence type="evidence at protein level"/>
<evidence type="ECO:0000313" key="3">
    <source>
        <dbReference type="Proteomes" id="UP000324585"/>
    </source>
</evidence>
<dbReference type="SMR" id="A0A5J4YZ83"/>
<evidence type="ECO:0000256" key="1">
    <source>
        <dbReference type="SAM" id="Phobius"/>
    </source>
</evidence>
<keyword evidence="1" id="KW-0472">Membrane</keyword>
<protein>
    <submittedName>
        <fullName evidence="2">Uncharacterized protein</fullName>
    </submittedName>
</protein>
<reference evidence="3" key="1">
    <citation type="journal article" date="2019" name="Nat. Commun.">
        <title>Expansion of phycobilisome linker gene families in mesophilic red algae.</title>
        <authorList>
            <person name="Lee J."/>
            <person name="Kim D."/>
            <person name="Bhattacharya D."/>
            <person name="Yoon H.S."/>
        </authorList>
    </citation>
    <scope>NUCLEOTIDE SEQUENCE [LARGE SCALE GENOMIC DNA]</scope>
    <source>
        <strain evidence="3">CCMP 1328</strain>
    </source>
</reference>
<keyword evidence="3" id="KW-1185">Reference proteome</keyword>
<accession>A0A5J4YZ83</accession>
<keyword evidence="1" id="KW-0812">Transmembrane</keyword>
<gene>
    <name evidence="2" type="ORF">FVE85_2199</name>
</gene>
<comment type="caution">
    <text evidence="2">The sequence shown here is derived from an EMBL/GenBank/DDBJ whole genome shotgun (WGS) entry which is preliminary data.</text>
</comment>
<dbReference type="OrthoDB" id="5613at2759"/>
<dbReference type="AlphaFoldDB" id="A0A5J4YZ83"/>
<dbReference type="EMBL" id="VRMN01000003">
    <property type="protein sequence ID" value="KAA8496044.1"/>
    <property type="molecule type" value="Genomic_DNA"/>
</dbReference>
<organism evidence="2 3">
    <name type="scientific">Porphyridium purpureum</name>
    <name type="common">Red alga</name>
    <name type="synonym">Porphyridium cruentum</name>
    <dbReference type="NCBI Taxonomy" id="35688"/>
    <lineage>
        <taxon>Eukaryota</taxon>
        <taxon>Rhodophyta</taxon>
        <taxon>Bangiophyceae</taxon>
        <taxon>Porphyridiales</taxon>
        <taxon>Porphyridiaceae</taxon>
        <taxon>Porphyridium</taxon>
    </lineage>
</organism>
<evidence type="ECO:0000313" key="2">
    <source>
        <dbReference type="EMBL" id="KAA8496044.1"/>
    </source>
</evidence>
<keyword evidence="4" id="KW-0002">3D-structure</keyword>
<name>A0A5J4YZ83_PORPP</name>
<sequence>MAFVGSSVALTRAPTRVQLATKAATPRAVRGRRAASAAQMNMALESVVSSDAAFKALELINFVASKEGDFGGYLGPVLGLGSIAALIVFLSPPLKD</sequence>
<evidence type="ECO:0007829" key="4">
    <source>
        <dbReference type="PDB" id="8JNL"/>
    </source>
</evidence>
<reference evidence="4" key="2">
    <citation type="submission" date="2023-06" db="PDB data bank">
        <title>Structure of lateral hexamer of PBS-PSII-PSI-LHCs megacomplex at 6.3 Angstroms resolution.</title>
        <authorList>
            <person name="You X."/>
            <person name="Zhang X."/>
            <person name="Cheng J."/>
            <person name="Xiao Y.N."/>
            <person name="Sun S."/>
            <person name="Sui S.F."/>
        </authorList>
    </citation>
    <scope>STRUCTURE BY ELECTRON MICROSCOPY (3.20 ANGSTROMS)</scope>
</reference>
<dbReference type="Proteomes" id="UP000324585">
    <property type="component" value="Unassembled WGS sequence"/>
</dbReference>